<name>A0AAD6X4S8_9AGAR</name>
<feature type="signal peptide" evidence="2">
    <location>
        <begin position="1"/>
        <end position="26"/>
    </location>
</feature>
<feature type="chain" id="PRO_5042087625" description="HAUS augmin-like complex subunit 6 N-terminal domain-containing protein" evidence="2">
    <location>
        <begin position="27"/>
        <end position="609"/>
    </location>
</feature>
<dbReference type="AlphaFoldDB" id="A0AAD6X4S8"/>
<proteinExistence type="predicted"/>
<evidence type="ECO:0000256" key="1">
    <source>
        <dbReference type="SAM" id="MobiDB-lite"/>
    </source>
</evidence>
<keyword evidence="4" id="KW-1185">Reference proteome</keyword>
<evidence type="ECO:0000313" key="4">
    <source>
        <dbReference type="Proteomes" id="UP001218188"/>
    </source>
</evidence>
<evidence type="ECO:0000256" key="2">
    <source>
        <dbReference type="SAM" id="SignalP"/>
    </source>
</evidence>
<evidence type="ECO:0008006" key="5">
    <source>
        <dbReference type="Google" id="ProtNLM"/>
    </source>
</evidence>
<dbReference type="Proteomes" id="UP001218188">
    <property type="component" value="Unassembled WGS sequence"/>
</dbReference>
<gene>
    <name evidence="3" type="ORF">C8F04DRAFT_1095201</name>
</gene>
<feature type="region of interest" description="Disordered" evidence="1">
    <location>
        <begin position="555"/>
        <end position="574"/>
    </location>
</feature>
<feature type="compositionally biased region" description="Acidic residues" evidence="1">
    <location>
        <begin position="563"/>
        <end position="573"/>
    </location>
</feature>
<reference evidence="3" key="1">
    <citation type="submission" date="2023-03" db="EMBL/GenBank/DDBJ databases">
        <title>Massive genome expansion in bonnet fungi (Mycena s.s.) driven by repeated elements and novel gene families across ecological guilds.</title>
        <authorList>
            <consortium name="Lawrence Berkeley National Laboratory"/>
            <person name="Harder C.B."/>
            <person name="Miyauchi S."/>
            <person name="Viragh M."/>
            <person name="Kuo A."/>
            <person name="Thoen E."/>
            <person name="Andreopoulos B."/>
            <person name="Lu D."/>
            <person name="Skrede I."/>
            <person name="Drula E."/>
            <person name="Henrissat B."/>
            <person name="Morin E."/>
            <person name="Kohler A."/>
            <person name="Barry K."/>
            <person name="LaButti K."/>
            <person name="Morin E."/>
            <person name="Salamov A."/>
            <person name="Lipzen A."/>
            <person name="Mereny Z."/>
            <person name="Hegedus B."/>
            <person name="Baldrian P."/>
            <person name="Stursova M."/>
            <person name="Weitz H."/>
            <person name="Taylor A."/>
            <person name="Grigoriev I.V."/>
            <person name="Nagy L.G."/>
            <person name="Martin F."/>
            <person name="Kauserud H."/>
        </authorList>
    </citation>
    <scope>NUCLEOTIDE SEQUENCE</scope>
    <source>
        <strain evidence="3">CBHHK200</strain>
    </source>
</reference>
<evidence type="ECO:0000313" key="3">
    <source>
        <dbReference type="EMBL" id="KAJ7036637.1"/>
    </source>
</evidence>
<organism evidence="3 4">
    <name type="scientific">Mycena alexandri</name>
    <dbReference type="NCBI Taxonomy" id="1745969"/>
    <lineage>
        <taxon>Eukaryota</taxon>
        <taxon>Fungi</taxon>
        <taxon>Dikarya</taxon>
        <taxon>Basidiomycota</taxon>
        <taxon>Agaricomycotina</taxon>
        <taxon>Agaricomycetes</taxon>
        <taxon>Agaricomycetidae</taxon>
        <taxon>Agaricales</taxon>
        <taxon>Marasmiineae</taxon>
        <taxon>Mycenaceae</taxon>
        <taxon>Mycena</taxon>
    </lineage>
</organism>
<keyword evidence="2" id="KW-0732">Signal</keyword>
<feature type="region of interest" description="Disordered" evidence="1">
    <location>
        <begin position="423"/>
        <end position="546"/>
    </location>
</feature>
<feature type="region of interest" description="Disordered" evidence="1">
    <location>
        <begin position="265"/>
        <end position="294"/>
    </location>
</feature>
<accession>A0AAD6X4S8</accession>
<comment type="caution">
    <text evidence="3">The sequence shown here is derived from an EMBL/GenBank/DDBJ whole genome shotgun (WGS) entry which is preliminary data.</text>
</comment>
<dbReference type="EMBL" id="JARJCM010000042">
    <property type="protein sequence ID" value="KAJ7036637.1"/>
    <property type="molecule type" value="Genomic_DNA"/>
</dbReference>
<feature type="compositionally biased region" description="Pro residues" evidence="1">
    <location>
        <begin position="280"/>
        <end position="291"/>
    </location>
</feature>
<protein>
    <recommendedName>
        <fullName evidence="5">HAUS augmin-like complex subunit 6 N-terminal domain-containing protein</fullName>
    </recommendedName>
</protein>
<sequence>MSASVFTLPAPLVLLIHLHLLQYPHANKPEYDHNLFDARVRGLRDRTRTMEDVSYFLITRIEGSKERARKIISTYPCVQPAETTAFRTSLAKFLETLRHSSMPSGRTDSKTPAANSAWWWKDVVVRKSLLEECAGEKFERLILALSTHALLKGSLPIDPKETQALLRSQPRAYMTHLATFRSARNAWARSASLLVQRQNDLRVLRFRVQHQNHSSKYDSLSTEKLRALADSTLQDLLSNAAWAGMGGRSALKFLADLSWIAPSDPADPKETQLVSEAPRDPLPPTPPPPLPIAAAHHPANLRKIIKRVFPKQVLVDTPSSAASKGPSRPHALSERMDAEARMGQALGDALARTRTSAARQKPIPSSRRALHRVKMNLWQATEQISNIDFEAAQDNGESFGALGPNTSTIEARVTAIRENLLPKYPPIPALPQPVTVTTPRQPPQTPPKSKSKIVSARRLVTKTSPPPKTVKPSLEHDLNRRLGPGQPVSSNSTVAIDRPLPAPFNPQREEYDAEGGESDLGTATPRPHPKQRQILTRRAPTSRSAAHTVALSAYAKPPYQFHDEEDSDDEFDEGTSMSVRDLLLQADMSHFDIIDDDSSEVGEQSFGWA</sequence>